<feature type="domain" description="Integrase SAM-like N-terminal" evidence="3">
    <location>
        <begin position="107"/>
        <end position="167"/>
    </location>
</feature>
<sequence>MSWKGMFAYAFPPFAILPRVLQKIRTEQCLIILVAPFWPRQSWFPSILDLLVEKPVRIPVSEHLLTQSTIHKQPRNFPVGCMEIVKQQFIEKGFSSETAERAASCRQPSTYRTYNTRVRSFMAWAKGRKVDYMQASIGEVAEFLNYLFTVRNLAVSTINGYRAAISLVHKSWNGVSVCQSKDLSDLVNAFFISRPPVRRLLPPWSLSLVLDKLLRQPFEPLKKAKLKFLTWKTVFLVAAASGRRQSCIHALTTEEGHIRWDQTGVTLIPHPGFLAKNESVHYMSKAVFLPYIHQVSSQVEDRAWCPCRALQFYLAATKKFRSGSGQLFLTYQEGNRKAASRDMVSRWITALIRWAYENSVEGDLKAYKIRAHDVRALSASWALFKGVSMAEIMEAASWSTASTFSSFYLKDVAKERGTFARAVLS</sequence>
<dbReference type="Gene3D" id="1.10.443.10">
    <property type="entry name" value="Intergrase catalytic core"/>
    <property type="match status" value="1"/>
</dbReference>
<gene>
    <name evidence="4" type="ORF">HOLleu_05698</name>
</gene>
<evidence type="ECO:0000313" key="5">
    <source>
        <dbReference type="Proteomes" id="UP001152320"/>
    </source>
</evidence>
<proteinExistence type="predicted"/>
<dbReference type="GO" id="GO:0015074">
    <property type="term" value="P:DNA integration"/>
    <property type="evidence" value="ECO:0007669"/>
    <property type="project" value="InterPro"/>
</dbReference>
<name>A0A9Q1HEP7_HOLLE</name>
<reference evidence="4" key="1">
    <citation type="submission" date="2021-10" db="EMBL/GenBank/DDBJ databases">
        <title>Tropical sea cucumber genome reveals ecological adaptation and Cuvierian tubules defense mechanism.</title>
        <authorList>
            <person name="Chen T."/>
        </authorList>
    </citation>
    <scope>NUCLEOTIDE SEQUENCE</scope>
    <source>
        <strain evidence="4">Nanhai2018</strain>
        <tissue evidence="4">Muscle</tissue>
    </source>
</reference>
<dbReference type="PANTHER" id="PTHR35617">
    <property type="entry name" value="PHAGE_INTEGRASE DOMAIN-CONTAINING PROTEIN"/>
    <property type="match status" value="1"/>
</dbReference>
<comment type="caution">
    <text evidence="4">The sequence shown here is derived from an EMBL/GenBank/DDBJ whole genome shotgun (WGS) entry which is preliminary data.</text>
</comment>
<accession>A0A9Q1HEP7</accession>
<dbReference type="GO" id="GO:0006310">
    <property type="term" value="P:DNA recombination"/>
    <property type="evidence" value="ECO:0007669"/>
    <property type="project" value="UniProtKB-KW"/>
</dbReference>
<organism evidence="4 5">
    <name type="scientific">Holothuria leucospilota</name>
    <name type="common">Black long sea cucumber</name>
    <name type="synonym">Mertensiothuria leucospilota</name>
    <dbReference type="NCBI Taxonomy" id="206669"/>
    <lineage>
        <taxon>Eukaryota</taxon>
        <taxon>Metazoa</taxon>
        <taxon>Echinodermata</taxon>
        <taxon>Eleutherozoa</taxon>
        <taxon>Echinozoa</taxon>
        <taxon>Holothuroidea</taxon>
        <taxon>Aspidochirotacea</taxon>
        <taxon>Aspidochirotida</taxon>
        <taxon>Holothuriidae</taxon>
        <taxon>Holothuria</taxon>
    </lineage>
</organism>
<dbReference type="PANTHER" id="PTHR35617:SF3">
    <property type="entry name" value="CORE-BINDING (CB) DOMAIN-CONTAINING PROTEIN"/>
    <property type="match status" value="1"/>
</dbReference>
<dbReference type="Proteomes" id="UP001152320">
    <property type="component" value="Chromosome 2"/>
</dbReference>
<dbReference type="GO" id="GO:0003677">
    <property type="term" value="F:DNA binding"/>
    <property type="evidence" value="ECO:0007669"/>
    <property type="project" value="UniProtKB-KW"/>
</dbReference>
<dbReference type="InterPro" id="IPR010998">
    <property type="entry name" value="Integrase_recombinase_N"/>
</dbReference>
<dbReference type="SUPFAM" id="SSF56349">
    <property type="entry name" value="DNA breaking-rejoining enzymes"/>
    <property type="match status" value="1"/>
</dbReference>
<dbReference type="InterPro" id="IPR011010">
    <property type="entry name" value="DNA_brk_join_enz"/>
</dbReference>
<evidence type="ECO:0000256" key="2">
    <source>
        <dbReference type="ARBA" id="ARBA00023172"/>
    </source>
</evidence>
<dbReference type="SUPFAM" id="SSF47823">
    <property type="entry name" value="lambda integrase-like, N-terminal domain"/>
    <property type="match status" value="1"/>
</dbReference>
<dbReference type="InterPro" id="IPR004107">
    <property type="entry name" value="Integrase_SAM-like_N"/>
</dbReference>
<dbReference type="InterPro" id="IPR013762">
    <property type="entry name" value="Integrase-like_cat_sf"/>
</dbReference>
<evidence type="ECO:0000256" key="1">
    <source>
        <dbReference type="ARBA" id="ARBA00023125"/>
    </source>
</evidence>
<keyword evidence="1" id="KW-0238">DNA-binding</keyword>
<evidence type="ECO:0000313" key="4">
    <source>
        <dbReference type="EMBL" id="KAJ8046872.1"/>
    </source>
</evidence>
<evidence type="ECO:0000259" key="3">
    <source>
        <dbReference type="Pfam" id="PF13495"/>
    </source>
</evidence>
<dbReference type="EMBL" id="JAIZAY010000002">
    <property type="protein sequence ID" value="KAJ8046872.1"/>
    <property type="molecule type" value="Genomic_DNA"/>
</dbReference>
<dbReference type="AlphaFoldDB" id="A0A9Q1HEP7"/>
<dbReference type="OrthoDB" id="6064581at2759"/>
<dbReference type="Pfam" id="PF13495">
    <property type="entry name" value="Phage_int_SAM_4"/>
    <property type="match status" value="1"/>
</dbReference>
<keyword evidence="2" id="KW-0233">DNA recombination</keyword>
<protein>
    <recommendedName>
        <fullName evidence="3">Integrase SAM-like N-terminal domain-containing protein</fullName>
    </recommendedName>
</protein>
<dbReference type="Gene3D" id="1.10.150.130">
    <property type="match status" value="1"/>
</dbReference>
<keyword evidence="5" id="KW-1185">Reference proteome</keyword>